<dbReference type="PATRIC" id="fig|1298593.3.peg.1275"/>
<dbReference type="KEGG" id="tol:TOL_1335"/>
<sequence>MVLSDVVVSIEVDYENFKSFVPEGSEVIRCKGKPLNIDTPINIVVDEEDTGMPLADISMLNIGSFVITQDLYEHLKEAAEDTCQFIPLQWSGIRMWLVNVLSVADCLDKENSEFNSFGGVSSVVFDSSKVPTVGFFKIAEDNHTGIFVSQNMLDVINKYKPTGVEFEKFLAK</sequence>
<dbReference type="InterPro" id="IPR012433">
    <property type="entry name" value="Imm11"/>
</dbReference>
<dbReference type="EMBL" id="HF680312">
    <property type="protein sequence ID" value="CCU71760.1"/>
    <property type="molecule type" value="Genomic_DNA"/>
</dbReference>
<dbReference type="HOGENOM" id="CLU_1554552_0_0_6"/>
<dbReference type="Proteomes" id="UP000011866">
    <property type="component" value="Chromosome"/>
</dbReference>
<dbReference type="GeneID" id="79176234"/>
<evidence type="ECO:0000313" key="3">
    <source>
        <dbReference type="Proteomes" id="UP000011866"/>
    </source>
</evidence>
<keyword evidence="3" id="KW-1185">Reference proteome</keyword>
<evidence type="ECO:0000259" key="1">
    <source>
        <dbReference type="Pfam" id="PF07791"/>
    </source>
</evidence>
<dbReference type="RefSeq" id="WP_015486495.1">
    <property type="nucleotide sequence ID" value="NC_020888.1"/>
</dbReference>
<reference evidence="2 3" key="1">
    <citation type="journal article" date="2013" name="Genome Announc.">
        <title>Genome Sequence of Thalassolituus oleivorans MIL-1 (DSM 14913T).</title>
        <authorList>
            <person name="Golyshin P.N."/>
            <person name="Werner J."/>
            <person name="Chernikova T.N."/>
            <person name="Tran H."/>
            <person name="Ferrer M."/>
            <person name="Yakimov M.M."/>
            <person name="Teeling H."/>
            <person name="Golyshina O.V."/>
        </authorList>
    </citation>
    <scope>NUCLEOTIDE SEQUENCE [LARGE SCALE GENOMIC DNA]</scope>
    <source>
        <strain evidence="2 3">MIL-1</strain>
    </source>
</reference>
<accession>M5DP86</accession>
<gene>
    <name evidence="2" type="ORF">TOL_1335</name>
</gene>
<proteinExistence type="predicted"/>
<name>M5DP86_9GAMM</name>
<feature type="domain" description="Immunity MXAN-0049 protein" evidence="1">
    <location>
        <begin position="14"/>
        <end position="168"/>
    </location>
</feature>
<dbReference type="eggNOG" id="ENOG503168V">
    <property type="taxonomic scope" value="Bacteria"/>
</dbReference>
<organism evidence="2 3">
    <name type="scientific">Thalassolituus oleivorans MIL-1</name>
    <dbReference type="NCBI Taxonomy" id="1298593"/>
    <lineage>
        <taxon>Bacteria</taxon>
        <taxon>Pseudomonadati</taxon>
        <taxon>Pseudomonadota</taxon>
        <taxon>Gammaproteobacteria</taxon>
        <taxon>Oceanospirillales</taxon>
        <taxon>Oceanospirillaceae</taxon>
        <taxon>Thalassolituus</taxon>
    </lineage>
</organism>
<dbReference type="AlphaFoldDB" id="M5DP86"/>
<evidence type="ECO:0000313" key="2">
    <source>
        <dbReference type="EMBL" id="CCU71760.1"/>
    </source>
</evidence>
<protein>
    <recommendedName>
        <fullName evidence="1">Immunity MXAN-0049 protein domain-containing protein</fullName>
    </recommendedName>
</protein>
<dbReference type="Pfam" id="PF07791">
    <property type="entry name" value="Imm11"/>
    <property type="match status" value="1"/>
</dbReference>